<dbReference type="GO" id="GO:0005829">
    <property type="term" value="C:cytosol"/>
    <property type="evidence" value="ECO:0007669"/>
    <property type="project" value="TreeGrafter"/>
</dbReference>
<protein>
    <recommendedName>
        <fullName evidence="5">Dual-action ribosomal maturation protein DarP</fullName>
    </recommendedName>
    <alternativeName>
        <fullName evidence="5">Large ribosomal subunit assembly factor DarP</fullName>
    </alternativeName>
</protein>
<reference evidence="6 7" key="1">
    <citation type="submission" date="2017-01" db="EMBL/GenBank/DDBJ databases">
        <authorList>
            <person name="Mah S.A."/>
            <person name="Swanson W.J."/>
            <person name="Moy G.W."/>
            <person name="Vacquier V.D."/>
        </authorList>
    </citation>
    <scope>NUCLEOTIDE SEQUENCE [LARGE SCALE GENOMIC DNA]</scope>
    <source>
        <strain evidence="6 7">DCY110</strain>
    </source>
</reference>
<keyword evidence="4 5" id="KW-0694">RNA-binding</keyword>
<comment type="similarity">
    <text evidence="5">Belongs to the DarP family.</text>
</comment>
<keyword evidence="2 5" id="KW-0690">Ribosome biogenesis</keyword>
<comment type="subcellular location">
    <subcellularLocation>
        <location evidence="5">Cytoplasm</location>
    </subcellularLocation>
    <text evidence="5">Associates with late stage pre-50S ribosomal subunits.</text>
</comment>
<dbReference type="SUPFAM" id="SSF158710">
    <property type="entry name" value="PSPTO4464-like"/>
    <property type="match status" value="1"/>
</dbReference>
<dbReference type="EMBL" id="CP019236">
    <property type="protein sequence ID" value="APW37458.1"/>
    <property type="molecule type" value="Genomic_DNA"/>
</dbReference>
<dbReference type="InterPro" id="IPR006839">
    <property type="entry name" value="DarP"/>
</dbReference>
<dbReference type="CDD" id="cd16331">
    <property type="entry name" value="YjgA-like"/>
    <property type="match status" value="1"/>
</dbReference>
<dbReference type="OrthoDB" id="5293604at2"/>
<accession>A0A1P8JUP7</accession>
<name>A0A1P8JUP7_9BURK</name>
<dbReference type="GO" id="GO:0043022">
    <property type="term" value="F:ribosome binding"/>
    <property type="evidence" value="ECO:0007669"/>
    <property type="project" value="UniProtKB-UniRule"/>
</dbReference>
<dbReference type="PANTHER" id="PTHR38101:SF1">
    <property type="entry name" value="UPF0307 PROTEIN YJGA"/>
    <property type="match status" value="1"/>
</dbReference>
<dbReference type="STRING" id="1842727.RD110_09865"/>
<evidence type="ECO:0000313" key="6">
    <source>
        <dbReference type="EMBL" id="APW37458.1"/>
    </source>
</evidence>
<keyword evidence="1 5" id="KW-0963">Cytoplasm</keyword>
<evidence type="ECO:0000256" key="5">
    <source>
        <dbReference type="HAMAP-Rule" id="MF_00765"/>
    </source>
</evidence>
<dbReference type="PANTHER" id="PTHR38101">
    <property type="entry name" value="UPF0307 PROTEIN YJGA"/>
    <property type="match status" value="1"/>
</dbReference>
<proteinExistence type="inferred from homology"/>
<evidence type="ECO:0000256" key="2">
    <source>
        <dbReference type="ARBA" id="ARBA00022517"/>
    </source>
</evidence>
<organism evidence="6 7">
    <name type="scientific">Rhodoferax koreensis</name>
    <dbReference type="NCBI Taxonomy" id="1842727"/>
    <lineage>
        <taxon>Bacteria</taxon>
        <taxon>Pseudomonadati</taxon>
        <taxon>Pseudomonadota</taxon>
        <taxon>Betaproteobacteria</taxon>
        <taxon>Burkholderiales</taxon>
        <taxon>Comamonadaceae</taxon>
        <taxon>Rhodoferax</taxon>
    </lineage>
</organism>
<evidence type="ECO:0000313" key="7">
    <source>
        <dbReference type="Proteomes" id="UP000186609"/>
    </source>
</evidence>
<dbReference type="RefSeq" id="WP_076198999.1">
    <property type="nucleotide sequence ID" value="NZ_CP019236.1"/>
</dbReference>
<evidence type="ECO:0000256" key="4">
    <source>
        <dbReference type="ARBA" id="ARBA00022884"/>
    </source>
</evidence>
<gene>
    <name evidence="5" type="primary">darP</name>
    <name evidence="6" type="ORF">RD110_09865</name>
</gene>
<dbReference type="InterPro" id="IPR023153">
    <property type="entry name" value="DarP_sf"/>
</dbReference>
<dbReference type="Proteomes" id="UP000186609">
    <property type="component" value="Chromosome"/>
</dbReference>
<dbReference type="Pfam" id="PF04751">
    <property type="entry name" value="DarP"/>
    <property type="match status" value="1"/>
</dbReference>
<dbReference type="NCBIfam" id="NF003593">
    <property type="entry name" value="PRK05255.1-1"/>
    <property type="match status" value="1"/>
</dbReference>
<evidence type="ECO:0000256" key="1">
    <source>
        <dbReference type="ARBA" id="ARBA00022490"/>
    </source>
</evidence>
<keyword evidence="3 5" id="KW-0699">rRNA-binding</keyword>
<dbReference type="HAMAP" id="MF_00765">
    <property type="entry name" value="DarP"/>
    <property type="match status" value="1"/>
</dbReference>
<sequence length="216" mass="24922">MSRKFKKGYFVRGQFVAEGSELDLQMKAELKGTDAASRTELKAESDKLQELGEQLMTLRTDLFNRLGLDEKLHDAILEAKRITNFEGKRRQMQYVGKLMRKQDEAMIDRIHAALDEQHNGSAHENLALHKAERWRDELIQDDTRLAAWMEAYPDTDSQQLRALIRQARKDAKPETPGAFPRYGRAYREIFQLVRQHLAGEDGPLNDGTIHDEEDEA</sequence>
<keyword evidence="7" id="KW-1185">Reference proteome</keyword>
<dbReference type="GO" id="GO:1902626">
    <property type="term" value="P:assembly of large subunit precursor of preribosome"/>
    <property type="evidence" value="ECO:0007669"/>
    <property type="project" value="UniProtKB-UniRule"/>
</dbReference>
<dbReference type="KEGG" id="rhy:RD110_09865"/>
<evidence type="ECO:0000256" key="3">
    <source>
        <dbReference type="ARBA" id="ARBA00022730"/>
    </source>
</evidence>
<dbReference type="Gene3D" id="1.10.60.30">
    <property type="entry name" value="PSPTO4464-like domains"/>
    <property type="match status" value="2"/>
</dbReference>
<dbReference type="AlphaFoldDB" id="A0A1P8JUP7"/>
<comment type="function">
    <text evidence="5">Member of a network of 50S ribosomal subunit biogenesis factors which assembles along the 30S-50S interface, preventing incorrect 23S rRNA structures from forming. Promotes peptidyl transferase center (PTC) maturation.</text>
</comment>
<dbReference type="GO" id="GO:0019843">
    <property type="term" value="F:rRNA binding"/>
    <property type="evidence" value="ECO:0007669"/>
    <property type="project" value="UniProtKB-UniRule"/>
</dbReference>